<accession>A0A2V1D823</accession>
<dbReference type="AlphaFoldDB" id="A0A2V1D823"/>
<dbReference type="Proteomes" id="UP000244855">
    <property type="component" value="Unassembled WGS sequence"/>
</dbReference>
<dbReference type="EMBL" id="KZ805592">
    <property type="protein sequence ID" value="PVH93404.1"/>
    <property type="molecule type" value="Genomic_DNA"/>
</dbReference>
<keyword evidence="2" id="KW-1185">Reference proteome</keyword>
<proteinExistence type="predicted"/>
<evidence type="ECO:0000313" key="2">
    <source>
        <dbReference type="Proteomes" id="UP000244855"/>
    </source>
</evidence>
<evidence type="ECO:0000313" key="1">
    <source>
        <dbReference type="EMBL" id="PVH93404.1"/>
    </source>
</evidence>
<gene>
    <name evidence="1" type="ORF">DM02DRAFT_662014</name>
</gene>
<organism evidence="1 2">
    <name type="scientific">Periconia macrospinosa</name>
    <dbReference type="NCBI Taxonomy" id="97972"/>
    <lineage>
        <taxon>Eukaryota</taxon>
        <taxon>Fungi</taxon>
        <taxon>Dikarya</taxon>
        <taxon>Ascomycota</taxon>
        <taxon>Pezizomycotina</taxon>
        <taxon>Dothideomycetes</taxon>
        <taxon>Pleosporomycetidae</taxon>
        <taxon>Pleosporales</taxon>
        <taxon>Massarineae</taxon>
        <taxon>Periconiaceae</taxon>
        <taxon>Periconia</taxon>
    </lineage>
</organism>
<name>A0A2V1D823_9PLEO</name>
<protein>
    <submittedName>
        <fullName evidence="1">Uncharacterized protein</fullName>
    </submittedName>
</protein>
<sequence>MSSTPNTNETRNASGLRTYRTPDMNLATFTGKLLRYVFDPIFDNDEAKMREIIDLANGLKDGEKQLKWTDKDPKTLDRLLYQLSTLNAMCSKVVPLWELHGQHRYAGVQNGFTGLRALRNQSASQYNLHMQLYYILLCFSMGKDYEPLFTELNGKEEIALLEEGLPKEAKRLC</sequence>
<reference evidence="1 2" key="1">
    <citation type="journal article" date="2018" name="Sci. Rep.">
        <title>Comparative genomics provides insights into the lifestyle and reveals functional heterogeneity of dark septate endophytic fungi.</title>
        <authorList>
            <person name="Knapp D.G."/>
            <person name="Nemeth J.B."/>
            <person name="Barry K."/>
            <person name="Hainaut M."/>
            <person name="Henrissat B."/>
            <person name="Johnson J."/>
            <person name="Kuo A."/>
            <person name="Lim J.H.P."/>
            <person name="Lipzen A."/>
            <person name="Nolan M."/>
            <person name="Ohm R.A."/>
            <person name="Tamas L."/>
            <person name="Grigoriev I.V."/>
            <person name="Spatafora J.W."/>
            <person name="Nagy L.G."/>
            <person name="Kovacs G.M."/>
        </authorList>
    </citation>
    <scope>NUCLEOTIDE SEQUENCE [LARGE SCALE GENOMIC DNA]</scope>
    <source>
        <strain evidence="1 2">DSE2036</strain>
    </source>
</reference>